<feature type="domain" description="HTH luxR-type" evidence="6">
    <location>
        <begin position="153"/>
        <end position="217"/>
    </location>
</feature>
<evidence type="ECO:0000256" key="1">
    <source>
        <dbReference type="ARBA" id="ARBA00022553"/>
    </source>
</evidence>
<reference evidence="8 9" key="1">
    <citation type="submission" date="2017-11" db="EMBL/GenBank/DDBJ databases">
        <title>Genomic Encyclopedia of Archaeal and Bacterial Type Strains, Phase II (KMG-II): From Individual Species to Whole Genera.</title>
        <authorList>
            <person name="Goeker M."/>
        </authorList>
    </citation>
    <scope>NUCLEOTIDE SEQUENCE [LARGE SCALE GENOMIC DNA]</scope>
    <source>
        <strain evidence="8 9">DSM 27268</strain>
    </source>
</reference>
<keyword evidence="4" id="KW-0804">Transcription</keyword>
<dbReference type="InterPro" id="IPR016032">
    <property type="entry name" value="Sig_transdc_resp-reg_C-effctor"/>
</dbReference>
<dbReference type="Pfam" id="PF00196">
    <property type="entry name" value="GerE"/>
    <property type="match status" value="1"/>
</dbReference>
<feature type="modified residue" description="4-aspartylphosphate" evidence="5">
    <location>
        <position position="63"/>
    </location>
</feature>
<keyword evidence="2" id="KW-0805">Transcription regulation</keyword>
<dbReference type="OrthoDB" id="9797341at2"/>
<dbReference type="Proteomes" id="UP000230000">
    <property type="component" value="Unassembled WGS sequence"/>
</dbReference>
<dbReference type="Gene3D" id="3.40.50.2300">
    <property type="match status" value="1"/>
</dbReference>
<evidence type="ECO:0000256" key="5">
    <source>
        <dbReference type="PROSITE-ProRule" id="PRU00169"/>
    </source>
</evidence>
<feature type="domain" description="Response regulatory" evidence="7">
    <location>
        <begin position="12"/>
        <end position="129"/>
    </location>
</feature>
<dbReference type="CDD" id="cd06170">
    <property type="entry name" value="LuxR_C_like"/>
    <property type="match status" value="1"/>
</dbReference>
<evidence type="ECO:0000259" key="7">
    <source>
        <dbReference type="PROSITE" id="PS50110"/>
    </source>
</evidence>
<dbReference type="SMART" id="SM00448">
    <property type="entry name" value="REC"/>
    <property type="match status" value="1"/>
</dbReference>
<keyword evidence="9" id="KW-1185">Reference proteome</keyword>
<dbReference type="PROSITE" id="PS00622">
    <property type="entry name" value="HTH_LUXR_1"/>
    <property type="match status" value="1"/>
</dbReference>
<dbReference type="InterPro" id="IPR058245">
    <property type="entry name" value="NreC/VraR/RcsB-like_REC"/>
</dbReference>
<protein>
    <submittedName>
        <fullName evidence="8">LuxR family two component transcriptional regulator</fullName>
    </submittedName>
</protein>
<dbReference type="InterPro" id="IPR039420">
    <property type="entry name" value="WalR-like"/>
</dbReference>
<dbReference type="SUPFAM" id="SSF46894">
    <property type="entry name" value="C-terminal effector domain of the bipartite response regulators"/>
    <property type="match status" value="1"/>
</dbReference>
<dbReference type="GO" id="GO:0000160">
    <property type="term" value="P:phosphorelay signal transduction system"/>
    <property type="evidence" value="ECO:0007669"/>
    <property type="project" value="InterPro"/>
</dbReference>
<dbReference type="SUPFAM" id="SSF52172">
    <property type="entry name" value="CheY-like"/>
    <property type="match status" value="1"/>
</dbReference>
<keyword evidence="1 5" id="KW-0597">Phosphoprotein</keyword>
<dbReference type="InterPro" id="IPR011006">
    <property type="entry name" value="CheY-like_superfamily"/>
</dbReference>
<evidence type="ECO:0000256" key="4">
    <source>
        <dbReference type="ARBA" id="ARBA00023163"/>
    </source>
</evidence>
<dbReference type="CDD" id="cd17535">
    <property type="entry name" value="REC_NarL-like"/>
    <property type="match status" value="1"/>
</dbReference>
<organism evidence="8 9">
    <name type="scientific">Thermoflavifilum aggregans</name>
    <dbReference type="NCBI Taxonomy" id="454188"/>
    <lineage>
        <taxon>Bacteria</taxon>
        <taxon>Pseudomonadati</taxon>
        <taxon>Bacteroidota</taxon>
        <taxon>Chitinophagia</taxon>
        <taxon>Chitinophagales</taxon>
        <taxon>Chitinophagaceae</taxon>
        <taxon>Thermoflavifilum</taxon>
    </lineage>
</organism>
<sequence>MMRDNKNTRLIRVAIIEDNATLRNSLKEILNESGKLQVVSVLDSSHLIIPEYRICNPDVALVDIALKGKESGIDCVHIIHNYFPHVRIMMYTVFADDQKIFDSICAGASGYLLKNVSPDEIIQSLVMLYEGGAPMTPFIANRTLEIFRNKMQPSHQEWELTGREKEILEDLVNGESYQQIADKLFISISTVRTHIMHIYEKLQVNSKAEAVAKVLKK</sequence>
<proteinExistence type="predicted"/>
<accession>A0A2M9CUG3</accession>
<keyword evidence="3" id="KW-0238">DNA-binding</keyword>
<dbReference type="GO" id="GO:0006355">
    <property type="term" value="P:regulation of DNA-templated transcription"/>
    <property type="evidence" value="ECO:0007669"/>
    <property type="project" value="InterPro"/>
</dbReference>
<dbReference type="PROSITE" id="PS50043">
    <property type="entry name" value="HTH_LUXR_2"/>
    <property type="match status" value="1"/>
</dbReference>
<dbReference type="PROSITE" id="PS50110">
    <property type="entry name" value="RESPONSE_REGULATORY"/>
    <property type="match status" value="1"/>
</dbReference>
<dbReference type="GO" id="GO:0003677">
    <property type="term" value="F:DNA binding"/>
    <property type="evidence" value="ECO:0007669"/>
    <property type="project" value="UniProtKB-KW"/>
</dbReference>
<dbReference type="InterPro" id="IPR001789">
    <property type="entry name" value="Sig_transdc_resp-reg_receiver"/>
</dbReference>
<comment type="caution">
    <text evidence="8">The sequence shown here is derived from an EMBL/GenBank/DDBJ whole genome shotgun (WGS) entry which is preliminary data.</text>
</comment>
<dbReference type="Pfam" id="PF00072">
    <property type="entry name" value="Response_reg"/>
    <property type="match status" value="1"/>
</dbReference>
<dbReference type="EMBL" id="PGFG01000001">
    <property type="protein sequence ID" value="PJJ75562.1"/>
    <property type="molecule type" value="Genomic_DNA"/>
</dbReference>
<name>A0A2M9CUG3_9BACT</name>
<dbReference type="InterPro" id="IPR000792">
    <property type="entry name" value="Tscrpt_reg_LuxR_C"/>
</dbReference>
<dbReference type="PRINTS" id="PR00038">
    <property type="entry name" value="HTHLUXR"/>
</dbReference>
<dbReference type="SMART" id="SM00421">
    <property type="entry name" value="HTH_LUXR"/>
    <property type="match status" value="1"/>
</dbReference>
<evidence type="ECO:0000313" key="8">
    <source>
        <dbReference type="EMBL" id="PJJ75562.1"/>
    </source>
</evidence>
<gene>
    <name evidence="8" type="ORF">BXY57_1141</name>
</gene>
<evidence type="ECO:0000256" key="2">
    <source>
        <dbReference type="ARBA" id="ARBA00023015"/>
    </source>
</evidence>
<evidence type="ECO:0000256" key="3">
    <source>
        <dbReference type="ARBA" id="ARBA00023125"/>
    </source>
</evidence>
<dbReference type="RefSeq" id="WP_100314153.1">
    <property type="nucleotide sequence ID" value="NZ_PGFG01000001.1"/>
</dbReference>
<dbReference type="PANTHER" id="PTHR43214:SF24">
    <property type="entry name" value="TRANSCRIPTIONAL REGULATORY PROTEIN NARL-RELATED"/>
    <property type="match status" value="1"/>
</dbReference>
<dbReference type="AlphaFoldDB" id="A0A2M9CUG3"/>
<evidence type="ECO:0000313" key="9">
    <source>
        <dbReference type="Proteomes" id="UP000230000"/>
    </source>
</evidence>
<dbReference type="PANTHER" id="PTHR43214">
    <property type="entry name" value="TWO-COMPONENT RESPONSE REGULATOR"/>
    <property type="match status" value="1"/>
</dbReference>
<evidence type="ECO:0000259" key="6">
    <source>
        <dbReference type="PROSITE" id="PS50043"/>
    </source>
</evidence>